<evidence type="ECO:0000313" key="2">
    <source>
        <dbReference type="EMBL" id="CAA6809388.1"/>
    </source>
</evidence>
<reference evidence="2" key="1">
    <citation type="submission" date="2020-01" db="EMBL/GenBank/DDBJ databases">
        <authorList>
            <person name="Meier V. D."/>
            <person name="Meier V D."/>
        </authorList>
    </citation>
    <scope>NUCLEOTIDE SEQUENCE</scope>
    <source>
        <strain evidence="2">HLG_WM_MAG_04</strain>
    </source>
</reference>
<feature type="domain" description="MIP18 family-like" evidence="1">
    <location>
        <begin position="13"/>
        <end position="75"/>
    </location>
</feature>
<accession>A0A6S6SH28</accession>
<dbReference type="InterPro" id="IPR034904">
    <property type="entry name" value="FSCA_dom_sf"/>
</dbReference>
<dbReference type="InterPro" id="IPR052339">
    <property type="entry name" value="Fe-S_Maturation_MIP18"/>
</dbReference>
<gene>
    <name evidence="2" type="ORF">HELGO_WM16028</name>
</gene>
<dbReference type="InterPro" id="IPR002744">
    <property type="entry name" value="MIP18-like"/>
</dbReference>
<dbReference type="Pfam" id="PF01883">
    <property type="entry name" value="FeS_assembly_P"/>
    <property type="match status" value="1"/>
</dbReference>
<dbReference type="PANTHER" id="PTHR42831">
    <property type="entry name" value="FE-S PROTEIN MATURATION AUXILIARY FACTOR YITW"/>
    <property type="match status" value="1"/>
</dbReference>
<protein>
    <submittedName>
        <fullName evidence="2">PaaD-like protein (DUF59) involved in Fe-S cluster assembly</fullName>
    </submittedName>
</protein>
<dbReference type="PANTHER" id="PTHR42831:SF1">
    <property type="entry name" value="FE-S PROTEIN MATURATION AUXILIARY FACTOR YITW"/>
    <property type="match status" value="1"/>
</dbReference>
<dbReference type="SUPFAM" id="SSF117916">
    <property type="entry name" value="Fe-S cluster assembly (FSCA) domain-like"/>
    <property type="match status" value="1"/>
</dbReference>
<dbReference type="Gene3D" id="3.30.300.130">
    <property type="entry name" value="Fe-S cluster assembly (FSCA)"/>
    <property type="match status" value="1"/>
</dbReference>
<organism evidence="2">
    <name type="scientific">uncultured Sulfurovum sp</name>
    <dbReference type="NCBI Taxonomy" id="269237"/>
    <lineage>
        <taxon>Bacteria</taxon>
        <taxon>Pseudomonadati</taxon>
        <taxon>Campylobacterota</taxon>
        <taxon>Epsilonproteobacteria</taxon>
        <taxon>Campylobacterales</taxon>
        <taxon>Sulfurovaceae</taxon>
        <taxon>Sulfurovum</taxon>
        <taxon>environmental samples</taxon>
    </lineage>
</organism>
<sequence>MSEKQIPSNEAMKEKVIEQLQTIYDPELPVNIYDLGLIYDVECKTDEATKLKVCIVTMTLTSATCSMSEIIVDLVSSLNHRIEFLENVEVNLVFDPPWDQNKMSDAAKLEMGFL</sequence>
<dbReference type="EMBL" id="CACVAX010000022">
    <property type="protein sequence ID" value="CAA6809388.1"/>
    <property type="molecule type" value="Genomic_DNA"/>
</dbReference>
<dbReference type="AlphaFoldDB" id="A0A6S6SH28"/>
<evidence type="ECO:0000259" key="1">
    <source>
        <dbReference type="Pfam" id="PF01883"/>
    </source>
</evidence>
<proteinExistence type="predicted"/>
<name>A0A6S6SH28_9BACT</name>